<dbReference type="GO" id="GO:0004222">
    <property type="term" value="F:metalloendopeptidase activity"/>
    <property type="evidence" value="ECO:0007669"/>
    <property type="project" value="InterPro"/>
</dbReference>
<dbReference type="PANTHER" id="PTHR42837:SF2">
    <property type="entry name" value="MEMBRANE METALLOPROTEASE ARASP2, CHLOROPLASTIC-RELATED"/>
    <property type="match status" value="1"/>
</dbReference>
<feature type="transmembrane region" description="Helical" evidence="11">
    <location>
        <begin position="120"/>
        <end position="144"/>
    </location>
</feature>
<dbReference type="InterPro" id="IPR001478">
    <property type="entry name" value="PDZ"/>
</dbReference>
<dbReference type="SMART" id="SM00228">
    <property type="entry name" value="PDZ"/>
    <property type="match status" value="1"/>
</dbReference>
<dbReference type="SUPFAM" id="SSF50156">
    <property type="entry name" value="PDZ domain-like"/>
    <property type="match status" value="1"/>
</dbReference>
<dbReference type="PANTHER" id="PTHR42837">
    <property type="entry name" value="REGULATOR OF SIGMA-E PROTEASE RSEP"/>
    <property type="match status" value="1"/>
</dbReference>
<sequence>MPDFLLNIFNTLSHGLIGYLIPFLFVLTIVVFFHELGHFLVARWAGVKVLTFSLGFGPELVGFNDKHGTRWKISAIPLGGYVKFFGDESEASTPSSAALAAMSAQERQGSFHHKKVGPRAAIVAAGPIANFLLAIVIFATLFTINGRPITSARVDNVQADSAAAAAGFQKGDVILAIDGKKIDNFTEMQRTVGAQAGQELSFTVQRAEATLELKATPVLKEIKDSFGNVHRVGILGISRSNSPGDVLTERVNPATALVLGAKETWFVVDRTLSYIGGIFTGREAADQLGGPLRIAQISGQVATFGLSPLLHLAAVLSVSIGLLNLFPVPLLDGGHLLFYAFEAIRGRPLSERAQEMGFRIGLGLVLMLMVFATYNDILHLASS</sequence>
<evidence type="ECO:0000256" key="3">
    <source>
        <dbReference type="ARBA" id="ARBA00007931"/>
    </source>
</evidence>
<feature type="transmembrane region" description="Helical" evidence="11">
    <location>
        <begin position="356"/>
        <end position="374"/>
    </location>
</feature>
<accession>Q07NI6</accession>
<dbReference type="InterPro" id="IPR004387">
    <property type="entry name" value="Pept_M50_Zn"/>
</dbReference>
<comment type="subcellular location">
    <subcellularLocation>
        <location evidence="2">Membrane</location>
        <topology evidence="2">Multi-pass membrane protein</topology>
    </subcellularLocation>
</comment>
<keyword evidence="6 11" id="KW-0378">Hydrolase</keyword>
<evidence type="ECO:0000256" key="6">
    <source>
        <dbReference type="ARBA" id="ARBA00022801"/>
    </source>
</evidence>
<dbReference type="NCBIfam" id="TIGR00054">
    <property type="entry name" value="RIP metalloprotease RseP"/>
    <property type="match status" value="2"/>
</dbReference>
<proteinExistence type="inferred from homology"/>
<evidence type="ECO:0000256" key="1">
    <source>
        <dbReference type="ARBA" id="ARBA00001947"/>
    </source>
</evidence>
<evidence type="ECO:0000256" key="8">
    <source>
        <dbReference type="ARBA" id="ARBA00022989"/>
    </source>
</evidence>
<dbReference type="Gene3D" id="2.30.42.10">
    <property type="match status" value="1"/>
</dbReference>
<name>Q07NI6_RHOP5</name>
<evidence type="ECO:0000256" key="10">
    <source>
        <dbReference type="ARBA" id="ARBA00023136"/>
    </source>
</evidence>
<dbReference type="KEGG" id="rpe:RPE_2560"/>
<dbReference type="Pfam" id="PF17820">
    <property type="entry name" value="PDZ_6"/>
    <property type="match status" value="1"/>
</dbReference>
<dbReference type="HOGENOM" id="CLU_025778_1_0_5"/>
<keyword evidence="9 11" id="KW-0482">Metalloprotease</keyword>
<feature type="domain" description="PDZ" evidence="12">
    <location>
        <begin position="129"/>
        <end position="208"/>
    </location>
</feature>
<dbReference type="EMBL" id="CP000463">
    <property type="protein sequence ID" value="ABJ06498.1"/>
    <property type="molecule type" value="Genomic_DNA"/>
</dbReference>
<dbReference type="OrthoDB" id="9782003at2"/>
<evidence type="ECO:0000259" key="12">
    <source>
        <dbReference type="SMART" id="SM00228"/>
    </source>
</evidence>
<keyword evidence="5 11" id="KW-0812">Transmembrane</keyword>
<dbReference type="GO" id="GO:0016020">
    <property type="term" value="C:membrane"/>
    <property type="evidence" value="ECO:0007669"/>
    <property type="project" value="UniProtKB-SubCell"/>
</dbReference>
<dbReference type="CDD" id="cd06163">
    <property type="entry name" value="S2P-M50_PDZ_RseP-like"/>
    <property type="match status" value="1"/>
</dbReference>
<dbReference type="InterPro" id="IPR036034">
    <property type="entry name" value="PDZ_sf"/>
</dbReference>
<dbReference type="AlphaFoldDB" id="Q07NI6"/>
<comment type="similarity">
    <text evidence="3 11">Belongs to the peptidase M50B family.</text>
</comment>
<dbReference type="GO" id="GO:0006508">
    <property type="term" value="P:proteolysis"/>
    <property type="evidence" value="ECO:0007669"/>
    <property type="project" value="UniProtKB-KW"/>
</dbReference>
<feature type="transmembrane region" description="Helical" evidence="11">
    <location>
        <begin position="40"/>
        <end position="57"/>
    </location>
</feature>
<dbReference type="eggNOG" id="COG0750">
    <property type="taxonomic scope" value="Bacteria"/>
</dbReference>
<evidence type="ECO:0000256" key="5">
    <source>
        <dbReference type="ARBA" id="ARBA00022692"/>
    </source>
</evidence>
<evidence type="ECO:0000256" key="9">
    <source>
        <dbReference type="ARBA" id="ARBA00023049"/>
    </source>
</evidence>
<evidence type="ECO:0000313" key="13">
    <source>
        <dbReference type="EMBL" id="ABJ06498.1"/>
    </source>
</evidence>
<dbReference type="InterPro" id="IPR041489">
    <property type="entry name" value="PDZ_6"/>
</dbReference>
<feature type="transmembrane region" description="Helical" evidence="11">
    <location>
        <begin position="301"/>
        <end position="320"/>
    </location>
</feature>
<keyword evidence="10 11" id="KW-0472">Membrane</keyword>
<evidence type="ECO:0000256" key="11">
    <source>
        <dbReference type="RuleBase" id="RU362031"/>
    </source>
</evidence>
<dbReference type="Pfam" id="PF02163">
    <property type="entry name" value="Peptidase_M50"/>
    <property type="match status" value="1"/>
</dbReference>
<keyword evidence="4" id="KW-0645">Protease</keyword>
<dbReference type="EC" id="3.4.24.-" evidence="11"/>
<organism evidence="13">
    <name type="scientific">Rhodopseudomonas palustris (strain BisA53)</name>
    <dbReference type="NCBI Taxonomy" id="316055"/>
    <lineage>
        <taxon>Bacteria</taxon>
        <taxon>Pseudomonadati</taxon>
        <taxon>Pseudomonadota</taxon>
        <taxon>Alphaproteobacteria</taxon>
        <taxon>Hyphomicrobiales</taxon>
        <taxon>Nitrobacteraceae</taxon>
        <taxon>Rhodopseudomonas</taxon>
    </lineage>
</organism>
<reference evidence="13" key="1">
    <citation type="submission" date="2006-09" db="EMBL/GenBank/DDBJ databases">
        <title>Complete sequence of Rhodopseudomonas palustris BisA53.</title>
        <authorList>
            <consortium name="US DOE Joint Genome Institute"/>
            <person name="Copeland A."/>
            <person name="Lucas S."/>
            <person name="Lapidus A."/>
            <person name="Barry K."/>
            <person name="Detter J.C."/>
            <person name="Glavina del Rio T."/>
            <person name="Hammon N."/>
            <person name="Israni S."/>
            <person name="Dalin E."/>
            <person name="Tice H."/>
            <person name="Pitluck S."/>
            <person name="Chain P."/>
            <person name="Malfatti S."/>
            <person name="Shin M."/>
            <person name="Vergez L."/>
            <person name="Schmutz J."/>
            <person name="Larimer F."/>
            <person name="Land M."/>
            <person name="Hauser L."/>
            <person name="Pelletier D.A."/>
            <person name="Kyrpides N."/>
            <person name="Kim E."/>
            <person name="Harwood C.S."/>
            <person name="Oda Y."/>
            <person name="Richardson P."/>
        </authorList>
    </citation>
    <scope>NUCLEOTIDE SEQUENCE [LARGE SCALE GENOMIC DNA]</scope>
    <source>
        <strain evidence="13">BisA53</strain>
    </source>
</reference>
<dbReference type="STRING" id="316055.RPE_2560"/>
<evidence type="ECO:0000256" key="4">
    <source>
        <dbReference type="ARBA" id="ARBA00022670"/>
    </source>
</evidence>
<keyword evidence="8 11" id="KW-1133">Transmembrane helix</keyword>
<dbReference type="InterPro" id="IPR008915">
    <property type="entry name" value="Peptidase_M50"/>
</dbReference>
<keyword evidence="11" id="KW-0479">Metal-binding</keyword>
<evidence type="ECO:0000256" key="7">
    <source>
        <dbReference type="ARBA" id="ARBA00022833"/>
    </source>
</evidence>
<comment type="cofactor">
    <cofactor evidence="1 11">
        <name>Zn(2+)</name>
        <dbReference type="ChEBI" id="CHEBI:29105"/>
    </cofactor>
</comment>
<protein>
    <recommendedName>
        <fullName evidence="11">Zinc metalloprotease</fullName>
        <ecNumber evidence="11">3.4.24.-</ecNumber>
    </recommendedName>
</protein>
<gene>
    <name evidence="13" type="ordered locus">RPE_2560</name>
</gene>
<evidence type="ECO:0000256" key="2">
    <source>
        <dbReference type="ARBA" id="ARBA00004141"/>
    </source>
</evidence>
<feature type="transmembrane region" description="Helical" evidence="11">
    <location>
        <begin position="12"/>
        <end position="33"/>
    </location>
</feature>
<dbReference type="CDD" id="cd23081">
    <property type="entry name" value="cpPDZ_EcRseP-like"/>
    <property type="match status" value="1"/>
</dbReference>
<keyword evidence="7 11" id="KW-0862">Zinc</keyword>
<dbReference type="GO" id="GO:0046872">
    <property type="term" value="F:metal ion binding"/>
    <property type="evidence" value="ECO:0007669"/>
    <property type="project" value="UniProtKB-KW"/>
</dbReference>